<keyword evidence="1" id="KW-0175">Coiled coil</keyword>
<organism evidence="2 3">
    <name type="scientific">Paenibacillus alvei</name>
    <name type="common">Bacillus alvei</name>
    <dbReference type="NCBI Taxonomy" id="44250"/>
    <lineage>
        <taxon>Bacteria</taxon>
        <taxon>Bacillati</taxon>
        <taxon>Bacillota</taxon>
        <taxon>Bacilli</taxon>
        <taxon>Bacillales</taxon>
        <taxon>Paenibacillaceae</taxon>
        <taxon>Paenibacillus</taxon>
    </lineage>
</organism>
<name>A0AAP7DKS7_PAEAL</name>
<dbReference type="Proteomes" id="UP000552038">
    <property type="component" value="Unassembled WGS sequence"/>
</dbReference>
<sequence length="83" mass="9944">MAEETKKRRSTEERLEELDKKMEQLKAKKQQLRAQVSQKERKERTRRLIQIGAIFEKQFPEFAEMPLEKVSERAVTLALLEKK</sequence>
<dbReference type="RefSeq" id="WP_171419952.1">
    <property type="nucleotide sequence ID" value="NZ_JABFOR010000074.1"/>
</dbReference>
<accession>A0AAP7DKS7</accession>
<dbReference type="AlphaFoldDB" id="A0AAP7DKS7"/>
<evidence type="ECO:0008006" key="4">
    <source>
        <dbReference type="Google" id="ProtNLM"/>
    </source>
</evidence>
<proteinExistence type="predicted"/>
<reference evidence="2 3" key="1">
    <citation type="submission" date="2020-05" db="EMBL/GenBank/DDBJ databases">
        <title>Whole genome sequencing and identification of novel metabolites from Paenibacillus alvei strain JR949.</title>
        <authorList>
            <person name="Rajendhran J."/>
            <person name="Sree Pranav P."/>
            <person name="Mahalakshmi B."/>
            <person name="Karthikeyan R."/>
        </authorList>
    </citation>
    <scope>NUCLEOTIDE SEQUENCE [LARGE SCALE GENOMIC DNA]</scope>
    <source>
        <strain evidence="2 3">JR949</strain>
    </source>
</reference>
<protein>
    <recommendedName>
        <fullName evidence="4">Relaxasome subunit MobC</fullName>
    </recommendedName>
</protein>
<dbReference type="EMBL" id="JABFOR010000074">
    <property type="protein sequence ID" value="NOJ74077.1"/>
    <property type="molecule type" value="Genomic_DNA"/>
</dbReference>
<evidence type="ECO:0000256" key="1">
    <source>
        <dbReference type="SAM" id="Coils"/>
    </source>
</evidence>
<evidence type="ECO:0000313" key="3">
    <source>
        <dbReference type="Proteomes" id="UP000552038"/>
    </source>
</evidence>
<feature type="coiled-coil region" evidence="1">
    <location>
        <begin position="1"/>
        <end position="45"/>
    </location>
</feature>
<gene>
    <name evidence="2" type="ORF">HMI46_26565</name>
</gene>
<comment type="caution">
    <text evidence="2">The sequence shown here is derived from an EMBL/GenBank/DDBJ whole genome shotgun (WGS) entry which is preliminary data.</text>
</comment>
<evidence type="ECO:0000313" key="2">
    <source>
        <dbReference type="EMBL" id="NOJ74077.1"/>
    </source>
</evidence>